<dbReference type="EMBL" id="JH725224">
    <property type="protein sequence ID" value="EJP61128.1"/>
    <property type="molecule type" value="Genomic_DNA"/>
</dbReference>
<dbReference type="Proteomes" id="UP000002762">
    <property type="component" value="Unassembled WGS sequence"/>
</dbReference>
<accession>J5J2T4</accession>
<organism evidence="1 2">
    <name type="scientific">Beauveria bassiana (strain ARSEF 2860)</name>
    <name type="common">White muscardine disease fungus</name>
    <name type="synonym">Tritirachium shiotae</name>
    <dbReference type="NCBI Taxonomy" id="655819"/>
    <lineage>
        <taxon>Eukaryota</taxon>
        <taxon>Fungi</taxon>
        <taxon>Dikarya</taxon>
        <taxon>Ascomycota</taxon>
        <taxon>Pezizomycotina</taxon>
        <taxon>Sordariomycetes</taxon>
        <taxon>Hypocreomycetidae</taxon>
        <taxon>Hypocreales</taxon>
        <taxon>Cordycipitaceae</taxon>
        <taxon>Beauveria</taxon>
    </lineage>
</organism>
<protein>
    <submittedName>
        <fullName evidence="1">Uncharacterized protein</fullName>
    </submittedName>
</protein>
<dbReference type="InParanoid" id="J5J2T4"/>
<gene>
    <name evidence="1" type="ORF">BBA_09933</name>
</gene>
<dbReference type="RefSeq" id="XP_008603252.1">
    <property type="nucleotide sequence ID" value="XM_008605030.1"/>
</dbReference>
<evidence type="ECO:0000313" key="1">
    <source>
        <dbReference type="EMBL" id="EJP61128.1"/>
    </source>
</evidence>
<reference evidence="1 2" key="1">
    <citation type="journal article" date="2012" name="Sci. Rep.">
        <title>Genomic perspectives on the evolution of fungal entomopathogenicity in Beauveria bassiana.</title>
        <authorList>
            <person name="Xiao G."/>
            <person name="Ying S.H."/>
            <person name="Zheng P."/>
            <person name="Wang Z.L."/>
            <person name="Zhang S."/>
            <person name="Xie X.Q."/>
            <person name="Shang Y."/>
            <person name="St Leger R.J."/>
            <person name="Zhao G.P."/>
            <person name="Wang C."/>
            <person name="Feng M.G."/>
        </authorList>
    </citation>
    <scope>NUCLEOTIDE SEQUENCE [LARGE SCALE GENOMIC DNA]</scope>
    <source>
        <strain evidence="1 2">ARSEF 2860</strain>
    </source>
</reference>
<dbReference type="OrthoDB" id="10433776at2759"/>
<sequence>MDYVTWPEAISVHYTWQIIFVVFTEAGDLDARSLANETLGRLTKRTQCLSILMKLHCSIGSIPLEKGTIRADSLRLSQEVVEIIRDWNRWEWPKEDRVMFREALMHLRRAIHETARHHEVSVKTWYLSDKEKCWELYVFIRDLSISEERYGTASSPQTRRSRRAAVVASDRPLIMAHQNPRYHNLLYSAMLPYDAGLHYVRRIGIFPPQRINLLPSSTEAMTRNPPMDKFLVLTASKIRHLGLLLTETVFNDIQNAVLVVDDTRNLVRNMPGVEMLDRNAYIALQSLEAMVLQRAGSLLFEKALEELGRHIREERLAEESHDKCSQNIVWNYWQLQFEGADSPFLRHDWGRIIVELQCLTIPDQTEAPWAYQSAKYLESFCELYTAQDPPSVKICMLFSRPRLSGDYELLKDLFVKLSFSMVYIDKLSVDEKRELLKRYGEYMRFCQDATPKSRLWGFRRSYKQSLRTASVILIYAPFTQPFGHFARALYVS</sequence>
<evidence type="ECO:0000313" key="2">
    <source>
        <dbReference type="Proteomes" id="UP000002762"/>
    </source>
</evidence>
<name>J5J2T4_BEAB2</name>
<proteinExistence type="predicted"/>
<dbReference type="AlphaFoldDB" id="J5J2T4"/>
<dbReference type="GeneID" id="19892945"/>
<keyword evidence="2" id="KW-1185">Reference proteome</keyword>
<dbReference type="HOGENOM" id="CLU_554304_0_0_1"/>